<organism evidence="5 6">
    <name type="scientific">Chaetoceros tenuissimus</name>
    <dbReference type="NCBI Taxonomy" id="426638"/>
    <lineage>
        <taxon>Eukaryota</taxon>
        <taxon>Sar</taxon>
        <taxon>Stramenopiles</taxon>
        <taxon>Ochrophyta</taxon>
        <taxon>Bacillariophyta</taxon>
        <taxon>Coscinodiscophyceae</taxon>
        <taxon>Chaetocerotophycidae</taxon>
        <taxon>Chaetocerotales</taxon>
        <taxon>Chaetocerotaceae</taxon>
        <taxon>Chaetoceros</taxon>
    </lineage>
</organism>
<dbReference type="InterPro" id="IPR036318">
    <property type="entry name" value="FAD-bd_PCMH-like_sf"/>
</dbReference>
<dbReference type="InterPro" id="IPR006094">
    <property type="entry name" value="Oxid_FAD_bind_N"/>
</dbReference>
<dbReference type="GO" id="GO:0071949">
    <property type="term" value="F:FAD binding"/>
    <property type="evidence" value="ECO:0007669"/>
    <property type="project" value="InterPro"/>
</dbReference>
<dbReference type="PANTHER" id="PTHR13878:SF91">
    <property type="entry name" value="FAD BINDING DOMAIN PROTEIN (AFU_ORTHOLOGUE AFUA_6G12070)-RELATED"/>
    <property type="match status" value="1"/>
</dbReference>
<dbReference type="InterPro" id="IPR006093">
    <property type="entry name" value="Oxy_OxRdtase_FAD_BS"/>
</dbReference>
<evidence type="ECO:0000256" key="2">
    <source>
        <dbReference type="ARBA" id="ARBA00023002"/>
    </source>
</evidence>
<protein>
    <recommendedName>
        <fullName evidence="4">FAD-binding PCMH-type domain-containing protein</fullName>
    </recommendedName>
</protein>
<dbReference type="Pfam" id="PF01565">
    <property type="entry name" value="FAD_binding_4"/>
    <property type="match status" value="1"/>
</dbReference>
<dbReference type="PROSITE" id="PS00862">
    <property type="entry name" value="OX2_COVAL_FAD"/>
    <property type="match status" value="1"/>
</dbReference>
<keyword evidence="3" id="KW-0732">Signal</keyword>
<dbReference type="Pfam" id="PF08031">
    <property type="entry name" value="BBE"/>
    <property type="match status" value="1"/>
</dbReference>
<comment type="caution">
    <text evidence="5">The sequence shown here is derived from an EMBL/GenBank/DDBJ whole genome shotgun (WGS) entry which is preliminary data.</text>
</comment>
<evidence type="ECO:0000256" key="1">
    <source>
        <dbReference type="ARBA" id="ARBA00005466"/>
    </source>
</evidence>
<reference evidence="5 6" key="1">
    <citation type="journal article" date="2021" name="Sci. Rep.">
        <title>The genome of the diatom Chaetoceros tenuissimus carries an ancient integrated fragment of an extant virus.</title>
        <authorList>
            <person name="Hongo Y."/>
            <person name="Kimura K."/>
            <person name="Takaki Y."/>
            <person name="Yoshida Y."/>
            <person name="Baba S."/>
            <person name="Kobayashi G."/>
            <person name="Nagasaki K."/>
            <person name="Hano T."/>
            <person name="Tomaru Y."/>
        </authorList>
    </citation>
    <scope>NUCLEOTIDE SEQUENCE [LARGE SCALE GENOMIC DNA]</scope>
    <source>
        <strain evidence="5 6">NIES-3715</strain>
    </source>
</reference>
<evidence type="ECO:0000313" key="5">
    <source>
        <dbReference type="EMBL" id="GFH61434.1"/>
    </source>
</evidence>
<evidence type="ECO:0000256" key="3">
    <source>
        <dbReference type="SAM" id="SignalP"/>
    </source>
</evidence>
<dbReference type="PANTHER" id="PTHR13878">
    <property type="entry name" value="GULONOLACTONE OXIDASE"/>
    <property type="match status" value="1"/>
</dbReference>
<evidence type="ECO:0000259" key="4">
    <source>
        <dbReference type="PROSITE" id="PS51387"/>
    </source>
</evidence>
<keyword evidence="2" id="KW-0560">Oxidoreductase</keyword>
<dbReference type="Proteomes" id="UP001054902">
    <property type="component" value="Unassembled WGS sequence"/>
</dbReference>
<dbReference type="PROSITE" id="PS51387">
    <property type="entry name" value="FAD_PCMH"/>
    <property type="match status" value="1"/>
</dbReference>
<accession>A0AAD3DBJ8</accession>
<comment type="similarity">
    <text evidence="1">Belongs to the oxygen-dependent FAD-linked oxidoreductase family.</text>
</comment>
<feature type="chain" id="PRO_5041947772" description="FAD-binding PCMH-type domain-containing protein" evidence="3">
    <location>
        <begin position="28"/>
        <end position="589"/>
    </location>
</feature>
<dbReference type="EMBL" id="BLLK01000074">
    <property type="protein sequence ID" value="GFH61434.1"/>
    <property type="molecule type" value="Genomic_DNA"/>
</dbReference>
<gene>
    <name evidence="5" type="ORF">CTEN210_17910</name>
</gene>
<proteinExistence type="inferred from homology"/>
<feature type="signal peptide" evidence="3">
    <location>
        <begin position="1"/>
        <end position="27"/>
    </location>
</feature>
<keyword evidence="6" id="KW-1185">Reference proteome</keyword>
<dbReference type="AlphaFoldDB" id="A0AAD3DBJ8"/>
<dbReference type="InterPro" id="IPR012951">
    <property type="entry name" value="BBE"/>
</dbReference>
<sequence>MISTSQIRTCLLLSSVLGILQNCQVSARKYNNQSDPDWPKTGEWLKLSRDLSLLAELYGPFESSDYEDLCYIDNEHMTSPFDIAKDMRGEGICMQYSDCTNSFCLGELGAKRDNLPAYVLMAKEEKDIVTGVQFANKYNIKVSVKSTGHSLSGASTAKDTLLIWLAQYPEDNTIQLDYQDSCGDTESHNVIGVAAGQNFKSIAEAVGDDYHFVSASEWTVSASGGFIQGGGVSFTSRHYGLGVDNVVDFRVVLPSSAVVIADRCTNSDLFWALRGGGGGSFGIVTHMNYKLHAPTPIVRFSFNLEESSSNDTTVSTFLKYVAENLPNIDSRWGGRFSWFGLDMYFAGFPRGAQVTFLDDFIEFAMTNLNLPLSFWEKNHTRSYDSWSRVLPELEETTGQAYVAETSFSRLVPHDFATEQTVEHYQLLESLAKSNTLGYTNVLLGQNINKIPESETSVHPAFRESAFLLTANQIGYEKLLEKLPNNVTGASKNHVGSLEPNWRESIWGEHYERLLEIKELYDPRNIFSCYQCVGYEGEETDIYTKGKKLNPPNQAPTGGTIDQPTSAAQVLSTGSKLIIIMIGFSMYLMS</sequence>
<dbReference type="InterPro" id="IPR016166">
    <property type="entry name" value="FAD-bd_PCMH"/>
</dbReference>
<dbReference type="Gene3D" id="3.30.465.10">
    <property type="match status" value="2"/>
</dbReference>
<name>A0AAD3DBJ8_9STRA</name>
<evidence type="ECO:0000313" key="6">
    <source>
        <dbReference type="Proteomes" id="UP001054902"/>
    </source>
</evidence>
<dbReference type="SUPFAM" id="SSF56176">
    <property type="entry name" value="FAD-binding/transporter-associated domain-like"/>
    <property type="match status" value="1"/>
</dbReference>
<dbReference type="InterPro" id="IPR016169">
    <property type="entry name" value="FAD-bd_PCMH_sub2"/>
</dbReference>
<dbReference type="InterPro" id="IPR050432">
    <property type="entry name" value="FAD-linked_Oxidoreductases_BP"/>
</dbReference>
<feature type="domain" description="FAD-binding PCMH-type" evidence="4">
    <location>
        <begin position="112"/>
        <end position="294"/>
    </location>
</feature>
<dbReference type="GO" id="GO:0016491">
    <property type="term" value="F:oxidoreductase activity"/>
    <property type="evidence" value="ECO:0007669"/>
    <property type="project" value="UniProtKB-KW"/>
</dbReference>